<evidence type="ECO:0000313" key="2">
    <source>
        <dbReference type="EMBL" id="KAK9763030.1"/>
    </source>
</evidence>
<proteinExistence type="predicted"/>
<accession>A0ABR2WNH0</accession>
<organism evidence="2 3">
    <name type="scientific">Basidiobolus ranarum</name>
    <dbReference type="NCBI Taxonomy" id="34480"/>
    <lineage>
        <taxon>Eukaryota</taxon>
        <taxon>Fungi</taxon>
        <taxon>Fungi incertae sedis</taxon>
        <taxon>Zoopagomycota</taxon>
        <taxon>Entomophthoromycotina</taxon>
        <taxon>Basidiobolomycetes</taxon>
        <taxon>Basidiobolales</taxon>
        <taxon>Basidiobolaceae</taxon>
        <taxon>Basidiobolus</taxon>
    </lineage>
</organism>
<keyword evidence="3" id="KW-1185">Reference proteome</keyword>
<dbReference type="Proteomes" id="UP001479436">
    <property type="component" value="Unassembled WGS sequence"/>
</dbReference>
<dbReference type="InterPro" id="IPR020864">
    <property type="entry name" value="MACPF"/>
</dbReference>
<gene>
    <name evidence="2" type="ORF">K7432_010668</name>
</gene>
<sequence>MMGNNIAPIPGLDVLGCGYQAATGQYANVDSCEEQLFDFEKLEKKTLYASATNSNYTAPAKLVQYLDKNLRDSSVASGETVEDYVQNFSASVNLQVGYGGFGGSVKSEFKTSNSYSKFEAYTRYQYNASLWILRLDDTAGNPRDFLKDNVRNDIDNLDPIKLYEKYGTHYVAAIKVGGRCVYTAITNKLKSRNTDSFGIYAEATFQFGAFGSSASTEVTKTSEYQSFKQNSRFQTTISGGDPSAFGLDSNPNLEEWAKTVKSHPVLIDFATRDGLIPIWYLAVGDDRRQALKDALLTYFEQNQLPFKMPDGPVLEAQWVVGRKQFNDDGSGASEAFAVYKPELGNEGWNWVAQYGVGPGYPESNAEYKVLIVREKPWAKGVLGAITNWDKIWDDAGSGKSNEYNIWRPVAESAVSFKPLGHFYKAHPSRSQIAPQEEHAGRLFAVHQDFLVRGSVGSRLWYDKGTKANKYGSIWKIEAPQDGIDIGAWIGNNSYDKPSTQDVWCLKKSAVHFL</sequence>
<protein>
    <recommendedName>
        <fullName evidence="1">MACPF domain-containing protein</fullName>
    </recommendedName>
</protein>
<dbReference type="EMBL" id="JASJQH010000752">
    <property type="protein sequence ID" value="KAK9763030.1"/>
    <property type="molecule type" value="Genomic_DNA"/>
</dbReference>
<dbReference type="PROSITE" id="PS51412">
    <property type="entry name" value="MACPF_2"/>
    <property type="match status" value="1"/>
</dbReference>
<comment type="caution">
    <text evidence="2">The sequence shown here is derived from an EMBL/GenBank/DDBJ whole genome shotgun (WGS) entry which is preliminary data.</text>
</comment>
<reference evidence="2 3" key="1">
    <citation type="submission" date="2023-04" db="EMBL/GenBank/DDBJ databases">
        <title>Genome of Basidiobolus ranarum AG-B5.</title>
        <authorList>
            <person name="Stajich J.E."/>
            <person name="Carter-House D."/>
            <person name="Gryganskyi A."/>
        </authorList>
    </citation>
    <scope>NUCLEOTIDE SEQUENCE [LARGE SCALE GENOMIC DNA]</scope>
    <source>
        <strain evidence="2 3">AG-B5</strain>
    </source>
</reference>
<evidence type="ECO:0000259" key="1">
    <source>
        <dbReference type="PROSITE" id="PS51412"/>
    </source>
</evidence>
<evidence type="ECO:0000313" key="3">
    <source>
        <dbReference type="Proteomes" id="UP001479436"/>
    </source>
</evidence>
<name>A0ABR2WNH0_9FUNG</name>
<feature type="domain" description="MACPF" evidence="1">
    <location>
        <begin position="1"/>
        <end position="314"/>
    </location>
</feature>
<dbReference type="Pfam" id="PF01823">
    <property type="entry name" value="MACPF"/>
    <property type="match status" value="1"/>
</dbReference>